<keyword evidence="2" id="KW-1185">Reference proteome</keyword>
<dbReference type="Proteomes" id="UP001489719">
    <property type="component" value="Unassembled WGS sequence"/>
</dbReference>
<evidence type="ECO:0000313" key="1">
    <source>
        <dbReference type="EMBL" id="KAK9323018.1"/>
    </source>
</evidence>
<sequence>MADVKQTSVSKKRKRNNDYKENERGDGATNLITKSASVASSAPAPASTELSEKSVLKRQERLSKRKAKSPVPVPEGQLTGIRTYLTSYATERSTWKFSKQKQNWLLRHFYDTQRIPAEWEAELMVYLAGLPEGAVRERVIEEAKKTLSPMDENYKEDKSRSRRATQVLEVLGAKVVTDERNSSDDASDESSQSDSDVESITSHTSESSAGSSTSSDLSDSSTSSSSTSSTTS</sequence>
<gene>
    <name evidence="1" type="ORF">V1517DRAFT_321630</name>
</gene>
<accession>A0ACC3TSA1</accession>
<protein>
    <submittedName>
        <fullName evidence="1">Uncharacterized protein</fullName>
    </submittedName>
</protein>
<organism evidence="1 2">
    <name type="scientific">Lipomyces orientalis</name>
    <dbReference type="NCBI Taxonomy" id="1233043"/>
    <lineage>
        <taxon>Eukaryota</taxon>
        <taxon>Fungi</taxon>
        <taxon>Dikarya</taxon>
        <taxon>Ascomycota</taxon>
        <taxon>Saccharomycotina</taxon>
        <taxon>Lipomycetes</taxon>
        <taxon>Lipomycetales</taxon>
        <taxon>Lipomycetaceae</taxon>
        <taxon>Lipomyces</taxon>
    </lineage>
</organism>
<proteinExistence type="predicted"/>
<dbReference type="EMBL" id="MU970067">
    <property type="protein sequence ID" value="KAK9323018.1"/>
    <property type="molecule type" value="Genomic_DNA"/>
</dbReference>
<comment type="caution">
    <text evidence="1">The sequence shown here is derived from an EMBL/GenBank/DDBJ whole genome shotgun (WGS) entry which is preliminary data.</text>
</comment>
<evidence type="ECO:0000313" key="2">
    <source>
        <dbReference type="Proteomes" id="UP001489719"/>
    </source>
</evidence>
<name>A0ACC3TSA1_9ASCO</name>
<reference evidence="2" key="1">
    <citation type="journal article" date="2024" name="Front. Bioeng. Biotechnol.">
        <title>Genome-scale model development and genomic sequencing of the oleaginous clade Lipomyces.</title>
        <authorList>
            <person name="Czajka J.J."/>
            <person name="Han Y."/>
            <person name="Kim J."/>
            <person name="Mondo S.J."/>
            <person name="Hofstad B.A."/>
            <person name="Robles A."/>
            <person name="Haridas S."/>
            <person name="Riley R."/>
            <person name="LaButti K."/>
            <person name="Pangilinan J."/>
            <person name="Andreopoulos W."/>
            <person name="Lipzen A."/>
            <person name="Yan J."/>
            <person name="Wang M."/>
            <person name="Ng V."/>
            <person name="Grigoriev I.V."/>
            <person name="Spatafora J.W."/>
            <person name="Magnuson J.K."/>
            <person name="Baker S.E."/>
            <person name="Pomraning K.R."/>
        </authorList>
    </citation>
    <scope>NUCLEOTIDE SEQUENCE [LARGE SCALE GENOMIC DNA]</scope>
    <source>
        <strain evidence="2">CBS 10300</strain>
    </source>
</reference>